<feature type="region of interest" description="Disordered" evidence="2">
    <location>
        <begin position="285"/>
        <end position="318"/>
    </location>
</feature>
<dbReference type="InterPro" id="IPR003595">
    <property type="entry name" value="Tyr_Pase_cat"/>
</dbReference>
<dbReference type="Proteomes" id="UP001165060">
    <property type="component" value="Unassembled WGS sequence"/>
</dbReference>
<evidence type="ECO:0000259" key="5">
    <source>
        <dbReference type="PROSITE" id="PS50056"/>
    </source>
</evidence>
<evidence type="ECO:0000259" key="3">
    <source>
        <dbReference type="PROSITE" id="PS50054"/>
    </source>
</evidence>
<reference evidence="6 7" key="1">
    <citation type="journal article" date="2023" name="Commun. Biol.">
        <title>Genome analysis of Parmales, the sister group of diatoms, reveals the evolutionary specialization of diatoms from phago-mixotrophs to photoautotrophs.</title>
        <authorList>
            <person name="Ban H."/>
            <person name="Sato S."/>
            <person name="Yoshikawa S."/>
            <person name="Yamada K."/>
            <person name="Nakamura Y."/>
            <person name="Ichinomiya M."/>
            <person name="Sato N."/>
            <person name="Blanc-Mathieu R."/>
            <person name="Endo H."/>
            <person name="Kuwata A."/>
            <person name="Ogata H."/>
        </authorList>
    </citation>
    <scope>NUCLEOTIDE SEQUENCE [LARGE SCALE GENOMIC DNA]</scope>
</reference>
<feature type="domain" description="Tyrosine specific protein phosphatases" evidence="5">
    <location>
        <begin position="175"/>
        <end position="244"/>
    </location>
</feature>
<proteinExistence type="predicted"/>
<protein>
    <recommendedName>
        <fullName evidence="8">Tyrosine specific protein phosphatases domain-containing protein</fullName>
    </recommendedName>
</protein>
<dbReference type="PROSITE" id="PS00383">
    <property type="entry name" value="TYR_PHOSPHATASE_1"/>
    <property type="match status" value="1"/>
</dbReference>
<evidence type="ECO:0000313" key="7">
    <source>
        <dbReference type="Proteomes" id="UP001165060"/>
    </source>
</evidence>
<feature type="region of interest" description="Disordered" evidence="2">
    <location>
        <begin position="336"/>
        <end position="365"/>
    </location>
</feature>
<evidence type="ECO:0008006" key="8">
    <source>
        <dbReference type="Google" id="ProtNLM"/>
    </source>
</evidence>
<gene>
    <name evidence="6" type="ORF">TeGR_g1046</name>
</gene>
<dbReference type="InterPro" id="IPR000387">
    <property type="entry name" value="Tyr_Pase_dom"/>
</dbReference>
<feature type="region of interest" description="Disordered" evidence="2">
    <location>
        <begin position="1095"/>
        <end position="1158"/>
    </location>
</feature>
<dbReference type="PANTHER" id="PTHR23339">
    <property type="entry name" value="TYROSINE SPECIFIC PROTEIN PHOSPHATASE AND DUAL SPECIFICITY PROTEIN PHOSPHATASE"/>
    <property type="match status" value="1"/>
</dbReference>
<feature type="compositionally biased region" description="Low complexity" evidence="2">
    <location>
        <begin position="298"/>
        <end position="310"/>
    </location>
</feature>
<accession>A0ABQ6N903</accession>
<dbReference type="PRINTS" id="PR00700">
    <property type="entry name" value="PRTYPHPHTASE"/>
</dbReference>
<keyword evidence="1" id="KW-0378">Hydrolase</keyword>
<feature type="domain" description="Tyrosine-protein phosphatase" evidence="3">
    <location>
        <begin position="89"/>
        <end position="255"/>
    </location>
</feature>
<evidence type="ECO:0000256" key="1">
    <source>
        <dbReference type="ARBA" id="ARBA00022801"/>
    </source>
</evidence>
<evidence type="ECO:0000256" key="2">
    <source>
        <dbReference type="SAM" id="MobiDB-lite"/>
    </source>
</evidence>
<comment type="caution">
    <text evidence="6">The sequence shown here is derived from an EMBL/GenBank/DDBJ whole genome shotgun (WGS) entry which is preliminary data.</text>
</comment>
<sequence>MPDKEVEYAATSVALDDSNNSSTADSSTLAASKLVINKEELKSTTRYERRASLSDGLSLVRGSKCSKCSEQAYLNAREKGKHPAIRGLHSTWITPSLLAMNRPSDRLIDEYNILDQFEKQGVDAVINLCQAGEHPYCGDGLQADSGMSYSPSKFFSRGIAVYNFGWEDMTAPNFQRMLNVCHVMLSHIIKGGKVAVHCHAGFGRTGIAIAACMILQDRFIDPIKVVDFIREKRPGCVQTWTQQRFVCEFAELVSEVRRVYGSPDAEGPGIADVLAEREASYEGGFKDEAFSPGQNRRASATSVPSAAPSPDQGRRSSVSAMLKGVLSPILPVSDPVRRGLRSPALSRQGSNREIPVDESDPHYMPPLQGASVMQASPSELTPIQKINSMMPHRRQSEQMKKREEAGMQSALLFQSDGKMKMAGSMVTIKEALARQQLLTHHEEKDDLLHIPRVVHNLCVTLMQTARANPTAVAAALVGVSRSGWPGLGYAEEWDNAFYAVYPLPGGDGDEEGANRSANTFTSMLAAANTKGDTRELNGIEGGEGEEKKEGGAQYGALDFPKEPTLTPPSWDVFDEELIETIKDEVNEGDWSQFTRLEEISDDNNADYDCRIPSQLLMDYFSQLAKPLITLDEVVLVPAFNTDMRLDVDEDSPMPMLVEDNINRKMKRSRWTVKEACLINELIKVEKKSYEDSVKIKTTKSGKQKISSSSSPPEMNPEEAMKLFFAFVQHPSERATAEIVLRVLAKSKQATPKDVWKRACIRVGIALTQLDKKVTHTNVLNGRDLMEFNVDELPEVVSRGAPRGGESAGDAKGAEGVNVDEAEAAQLARDLGRKNLDTRPPAMNTVKLVADHCILVGRFVSALTHIYLGAGSSLRVKQTPLQQKTTVSLMRAKCYYDLQSQQWVAIHGFEGDWGKVLNGDDDAKLAGAAAKSQVGGAGAKFSSKNVVASLREAEANMAAMNVGKTSFNAGEVLRFAMLKYQKEVNAEQQALENKLKKDASKISSDMTEENKEKIQEVGGCEVLYKTHMVDVNYAKEKEEGMQKEVTMRVRYLEYLEKGRRRMWDLMGGEGSPSGKGGAAGGDYSFGRVEVVLDPKAGSIKQAKEKAASAKKKRKSDKEEEKKPEPPTSSKAGGGRTTPLANRLQEAAPTTPEGKEESIS</sequence>
<feature type="domain" description="Tyrosine-protein phosphatase" evidence="4">
    <location>
        <begin position="162"/>
        <end position="246"/>
    </location>
</feature>
<dbReference type="InterPro" id="IPR020422">
    <property type="entry name" value="TYR_PHOSPHATASE_DUAL_dom"/>
</dbReference>
<evidence type="ECO:0000259" key="4">
    <source>
        <dbReference type="PROSITE" id="PS50055"/>
    </source>
</evidence>
<dbReference type="InterPro" id="IPR016130">
    <property type="entry name" value="Tyr_Pase_AS"/>
</dbReference>
<evidence type="ECO:0000313" key="6">
    <source>
        <dbReference type="EMBL" id="GMI51044.1"/>
    </source>
</evidence>
<dbReference type="InterPro" id="IPR050561">
    <property type="entry name" value="PTP"/>
</dbReference>
<dbReference type="Pfam" id="PF00102">
    <property type="entry name" value="Y_phosphatase"/>
    <property type="match status" value="1"/>
</dbReference>
<dbReference type="Gene3D" id="3.90.190.10">
    <property type="entry name" value="Protein tyrosine phosphatase superfamily"/>
    <property type="match status" value="1"/>
</dbReference>
<dbReference type="EMBL" id="BRYB01006528">
    <property type="protein sequence ID" value="GMI51044.1"/>
    <property type="molecule type" value="Genomic_DNA"/>
</dbReference>
<keyword evidence="7" id="KW-1185">Reference proteome</keyword>
<dbReference type="InterPro" id="IPR029021">
    <property type="entry name" value="Prot-tyrosine_phosphatase-like"/>
</dbReference>
<dbReference type="PROSITE" id="PS50055">
    <property type="entry name" value="TYR_PHOSPHATASE_PTP"/>
    <property type="match status" value="1"/>
</dbReference>
<dbReference type="InterPro" id="IPR000242">
    <property type="entry name" value="PTP_cat"/>
</dbReference>
<name>A0ABQ6N903_9STRA</name>
<feature type="compositionally biased region" description="Basic and acidic residues" evidence="2">
    <location>
        <begin position="1114"/>
        <end position="1123"/>
    </location>
</feature>
<dbReference type="SMART" id="SM00404">
    <property type="entry name" value="PTPc_motif"/>
    <property type="match status" value="1"/>
</dbReference>
<dbReference type="SUPFAM" id="SSF52799">
    <property type="entry name" value="(Phosphotyrosine protein) phosphatases II"/>
    <property type="match status" value="1"/>
</dbReference>
<organism evidence="6 7">
    <name type="scientific">Tetraparma gracilis</name>
    <dbReference type="NCBI Taxonomy" id="2962635"/>
    <lineage>
        <taxon>Eukaryota</taxon>
        <taxon>Sar</taxon>
        <taxon>Stramenopiles</taxon>
        <taxon>Ochrophyta</taxon>
        <taxon>Bolidophyceae</taxon>
        <taxon>Parmales</taxon>
        <taxon>Triparmaceae</taxon>
        <taxon>Tetraparma</taxon>
    </lineage>
</organism>
<dbReference type="PROSITE" id="PS50054">
    <property type="entry name" value="TYR_PHOSPHATASE_DUAL"/>
    <property type="match status" value="1"/>
</dbReference>
<dbReference type="PROSITE" id="PS50056">
    <property type="entry name" value="TYR_PHOSPHATASE_2"/>
    <property type="match status" value="1"/>
</dbReference>